<dbReference type="Gene3D" id="3.40.50.1000">
    <property type="entry name" value="HAD superfamily/HAD-like"/>
    <property type="match status" value="1"/>
</dbReference>
<accession>A0A1U7NCZ3</accession>
<gene>
    <name evidence="1" type="ORF">BO222_11780</name>
</gene>
<name>A0A1U7NCZ3_9FIRM</name>
<reference evidence="1 2" key="1">
    <citation type="submission" date="2016-11" db="EMBL/GenBank/DDBJ databases">
        <title>Description of two novel members of the family Erysipelotrichaceae: Ileibacterium lipovorans gen. nov., sp. nov. and Dubosiella newyorkensis, gen. nov., sp. nov.</title>
        <authorList>
            <person name="Cox L.M."/>
            <person name="Sohn J."/>
            <person name="Tyrrell K.L."/>
            <person name="Citron D.M."/>
            <person name="Lawson P.A."/>
            <person name="Patel N.B."/>
            <person name="Iizumi T."/>
            <person name="Perez-Perez G.I."/>
            <person name="Goldstein E.J."/>
            <person name="Blaser M.J."/>
        </authorList>
    </citation>
    <scope>NUCLEOTIDE SEQUENCE [LARGE SCALE GENOMIC DNA]</scope>
    <source>
        <strain evidence="1 2">NYU-BL-A3</strain>
    </source>
</reference>
<comment type="caution">
    <text evidence="1">The sequence shown here is derived from an EMBL/GenBank/DDBJ whole genome shotgun (WGS) entry which is preliminary data.</text>
</comment>
<dbReference type="Gene3D" id="3.30.1240.10">
    <property type="match status" value="1"/>
</dbReference>
<proteinExistence type="predicted"/>
<dbReference type="Pfam" id="PF08282">
    <property type="entry name" value="Hydrolase_3"/>
    <property type="match status" value="1"/>
</dbReference>
<dbReference type="GO" id="GO:0016791">
    <property type="term" value="F:phosphatase activity"/>
    <property type="evidence" value="ECO:0007669"/>
    <property type="project" value="TreeGrafter"/>
</dbReference>
<dbReference type="EMBL" id="MPJW01000260">
    <property type="protein sequence ID" value="OLU36722.1"/>
    <property type="molecule type" value="Genomic_DNA"/>
</dbReference>
<keyword evidence="2" id="KW-1185">Reference proteome</keyword>
<evidence type="ECO:0000313" key="2">
    <source>
        <dbReference type="Proteomes" id="UP000186341"/>
    </source>
</evidence>
<dbReference type="GO" id="GO:0000287">
    <property type="term" value="F:magnesium ion binding"/>
    <property type="evidence" value="ECO:0007669"/>
    <property type="project" value="TreeGrafter"/>
</dbReference>
<dbReference type="PANTHER" id="PTHR10000">
    <property type="entry name" value="PHOSPHOSERINE PHOSPHATASE"/>
    <property type="match status" value="1"/>
</dbReference>
<evidence type="ECO:0008006" key="3">
    <source>
        <dbReference type="Google" id="ProtNLM"/>
    </source>
</evidence>
<dbReference type="AlphaFoldDB" id="A0A1U7NCZ3"/>
<dbReference type="InterPro" id="IPR036412">
    <property type="entry name" value="HAD-like_sf"/>
</dbReference>
<dbReference type="NCBIfam" id="TIGR01484">
    <property type="entry name" value="HAD-SF-IIB"/>
    <property type="match status" value="1"/>
</dbReference>
<dbReference type="PANTHER" id="PTHR10000:SF8">
    <property type="entry name" value="HAD SUPERFAMILY HYDROLASE-LIKE, TYPE 3"/>
    <property type="match status" value="1"/>
</dbReference>
<dbReference type="SUPFAM" id="SSF56784">
    <property type="entry name" value="HAD-like"/>
    <property type="match status" value="1"/>
</dbReference>
<evidence type="ECO:0000313" key="1">
    <source>
        <dbReference type="EMBL" id="OLU36722.1"/>
    </source>
</evidence>
<organism evidence="1 2">
    <name type="scientific">Ileibacterium valens</name>
    <dbReference type="NCBI Taxonomy" id="1862668"/>
    <lineage>
        <taxon>Bacteria</taxon>
        <taxon>Bacillati</taxon>
        <taxon>Bacillota</taxon>
        <taxon>Erysipelotrichia</taxon>
        <taxon>Erysipelotrichales</taxon>
        <taxon>Erysipelotrichaceae</taxon>
        <taxon>Ileibacterium</taxon>
    </lineage>
</organism>
<protein>
    <recommendedName>
        <fullName evidence="3">Hydrolase</fullName>
    </recommendedName>
</protein>
<sequence>MDQTVHESEYATNSKKIDCRKIVFASDFDDTLYHHDKRGLLESDVEAIEKFQKAGNIFVLCTGRPAILRDDIQDLIKDRIRFDYEIYSCGSMILDQNQQVILSRALPETFVRKAAELTGHVPFKAHQKGRILYSANMDSLDADQGVNMKDPDLLLEDEVYEISFPKNDPLARQAIKALKLVPGAACYENAVVADFVRDDVSKATGLDFICTLEHVLSENSAAMGDSFNDFSMIEHAKTGFTFPDADQKLKEIADFEAQSVGEALLKLMDNRD</sequence>
<dbReference type="InterPro" id="IPR023214">
    <property type="entry name" value="HAD_sf"/>
</dbReference>
<dbReference type="InterPro" id="IPR006379">
    <property type="entry name" value="HAD-SF_hydro_IIB"/>
</dbReference>
<dbReference type="Proteomes" id="UP000186341">
    <property type="component" value="Unassembled WGS sequence"/>
</dbReference>
<dbReference type="GO" id="GO:0005829">
    <property type="term" value="C:cytosol"/>
    <property type="evidence" value="ECO:0007669"/>
    <property type="project" value="TreeGrafter"/>
</dbReference>